<dbReference type="InterPro" id="IPR002347">
    <property type="entry name" value="SDR_fam"/>
</dbReference>
<dbReference type="GO" id="GO:0005811">
    <property type="term" value="C:lipid droplet"/>
    <property type="evidence" value="ECO:0007669"/>
    <property type="project" value="TreeGrafter"/>
</dbReference>
<keyword evidence="6" id="KW-1185">Reference proteome</keyword>
<dbReference type="InterPro" id="IPR020904">
    <property type="entry name" value="Sc_DH/Rdtase_CS"/>
</dbReference>
<evidence type="ECO:0000256" key="2">
    <source>
        <dbReference type="ARBA" id="ARBA00022857"/>
    </source>
</evidence>
<evidence type="ECO:0000256" key="1">
    <source>
        <dbReference type="ARBA" id="ARBA00006484"/>
    </source>
</evidence>
<keyword evidence="3" id="KW-0560">Oxidoreductase</keyword>
<protein>
    <submittedName>
        <fullName evidence="5">Short-chain dehydrogenase (Oxidoreductase)</fullName>
    </submittedName>
</protein>
<gene>
    <name evidence="5" type="ORF">CT0861_08073</name>
</gene>
<dbReference type="GO" id="GO:0005783">
    <property type="term" value="C:endoplasmic reticulum"/>
    <property type="evidence" value="ECO:0007669"/>
    <property type="project" value="TreeGrafter"/>
</dbReference>
<dbReference type="AlphaFoldDB" id="A0A166X9I6"/>
<reference evidence="5 6" key="1">
    <citation type="submission" date="2015-06" db="EMBL/GenBank/DDBJ databases">
        <title>Survival trade-offs in plant roots during colonization by closely related pathogenic and mutualistic fungi.</title>
        <authorList>
            <person name="Hacquard S."/>
            <person name="Kracher B."/>
            <person name="Hiruma K."/>
            <person name="Weinman A."/>
            <person name="Muench P."/>
            <person name="Garrido Oter R."/>
            <person name="Ver Loren van Themaat E."/>
            <person name="Dallerey J.-F."/>
            <person name="Damm U."/>
            <person name="Henrissat B."/>
            <person name="Lespinet O."/>
            <person name="Thon M."/>
            <person name="Kemen E."/>
            <person name="McHardy A.C."/>
            <person name="Schulze-Lefert P."/>
            <person name="O'Connell R.J."/>
        </authorList>
    </citation>
    <scope>NUCLEOTIDE SEQUENCE [LARGE SCALE GENOMIC DNA]</scope>
    <source>
        <strain evidence="5 6">0861</strain>
    </source>
</reference>
<keyword evidence="2" id="KW-0521">NADP</keyword>
<dbReference type="PRINTS" id="PR00081">
    <property type="entry name" value="GDHRDH"/>
</dbReference>
<dbReference type="GO" id="GO:0019433">
    <property type="term" value="P:triglyceride catabolic process"/>
    <property type="evidence" value="ECO:0007669"/>
    <property type="project" value="TreeGrafter"/>
</dbReference>
<dbReference type="GO" id="GO:0006654">
    <property type="term" value="P:phosphatidic acid biosynthetic process"/>
    <property type="evidence" value="ECO:0007669"/>
    <property type="project" value="TreeGrafter"/>
</dbReference>
<dbReference type="Proteomes" id="UP000076552">
    <property type="component" value="Unassembled WGS sequence"/>
</dbReference>
<comment type="similarity">
    <text evidence="1 4">Belongs to the short-chain dehydrogenases/reductases (SDR) family.</text>
</comment>
<sequence length="312" mass="33501">MSVSTKRSVLITGCSQGGTGNALALEFAARGLRVFATARSLKSITNLSEKGIETFALDVTAPESINLLKQEITRRTGGKLDILFNNAGMSKSSPAPAIESDPHQVRKMFDTNVFGLFDVVTTFAPLLIAAVSGSNTAPMIVNVASILARVPFPFSAAYNATKAAVASYSDTLRLELSPVGVRVTTIFMGEVSTRLMLQDNISFGEGSLYADIEHKVKERSAHHAKASMSPDVFAKQVVSKVLSDNDASYIWRGTNAFLIWLLNAFGPRKVFDSTMKSSVGLNDKALVKKVYERGERLAAASQGQDKMAGRVG</sequence>
<accession>A0A166X9I6</accession>
<dbReference type="Pfam" id="PF00106">
    <property type="entry name" value="adh_short"/>
    <property type="match status" value="1"/>
</dbReference>
<organism evidence="5 6">
    <name type="scientific">Colletotrichum tofieldiae</name>
    <dbReference type="NCBI Taxonomy" id="708197"/>
    <lineage>
        <taxon>Eukaryota</taxon>
        <taxon>Fungi</taxon>
        <taxon>Dikarya</taxon>
        <taxon>Ascomycota</taxon>
        <taxon>Pezizomycotina</taxon>
        <taxon>Sordariomycetes</taxon>
        <taxon>Hypocreomycetidae</taxon>
        <taxon>Glomerellales</taxon>
        <taxon>Glomerellaceae</taxon>
        <taxon>Colletotrichum</taxon>
        <taxon>Colletotrichum spaethianum species complex</taxon>
    </lineage>
</organism>
<evidence type="ECO:0000313" key="5">
    <source>
        <dbReference type="EMBL" id="KZL76384.1"/>
    </source>
</evidence>
<dbReference type="EMBL" id="LFIV01000015">
    <property type="protein sequence ID" value="KZL76384.1"/>
    <property type="molecule type" value="Genomic_DNA"/>
</dbReference>
<proteinExistence type="inferred from homology"/>
<dbReference type="Gene3D" id="3.40.50.720">
    <property type="entry name" value="NAD(P)-binding Rossmann-like Domain"/>
    <property type="match status" value="1"/>
</dbReference>
<dbReference type="InterPro" id="IPR036291">
    <property type="entry name" value="NAD(P)-bd_dom_sf"/>
</dbReference>
<dbReference type="GO" id="GO:0000140">
    <property type="term" value="F:acylglycerone-phosphate reductase (NADP+) activity"/>
    <property type="evidence" value="ECO:0007669"/>
    <property type="project" value="TreeGrafter"/>
</dbReference>
<dbReference type="PRINTS" id="PR00080">
    <property type="entry name" value="SDRFAMILY"/>
</dbReference>
<dbReference type="PROSITE" id="PS00061">
    <property type="entry name" value="ADH_SHORT"/>
    <property type="match status" value="1"/>
</dbReference>
<evidence type="ECO:0000313" key="6">
    <source>
        <dbReference type="Proteomes" id="UP000076552"/>
    </source>
</evidence>
<evidence type="ECO:0000256" key="3">
    <source>
        <dbReference type="ARBA" id="ARBA00023002"/>
    </source>
</evidence>
<evidence type="ECO:0000256" key="4">
    <source>
        <dbReference type="RuleBase" id="RU000363"/>
    </source>
</evidence>
<dbReference type="SUPFAM" id="SSF51735">
    <property type="entry name" value="NAD(P)-binding Rossmann-fold domains"/>
    <property type="match status" value="1"/>
</dbReference>
<dbReference type="GO" id="GO:0004806">
    <property type="term" value="F:triacylglycerol lipase activity"/>
    <property type="evidence" value="ECO:0007669"/>
    <property type="project" value="TreeGrafter"/>
</dbReference>
<dbReference type="STRING" id="708197.A0A166X9I6"/>
<comment type="caution">
    <text evidence="5">The sequence shown here is derived from an EMBL/GenBank/DDBJ whole genome shotgun (WGS) entry which is preliminary data.</text>
</comment>
<dbReference type="PANTHER" id="PTHR44169:SF6">
    <property type="entry name" value="NADPH-DEPENDENT 1-ACYLDIHYDROXYACETONE PHOSPHATE REDUCTASE"/>
    <property type="match status" value="1"/>
</dbReference>
<dbReference type="PANTHER" id="PTHR44169">
    <property type="entry name" value="NADPH-DEPENDENT 1-ACYLDIHYDROXYACETONE PHOSPHATE REDUCTASE"/>
    <property type="match status" value="1"/>
</dbReference>
<name>A0A166X9I6_9PEZI</name>